<dbReference type="AlphaFoldDB" id="A0A8C7NLV4"/>
<dbReference type="Pfam" id="PF22062">
    <property type="entry name" value="OB_DPOA2"/>
    <property type="match status" value="1"/>
</dbReference>
<dbReference type="InterPro" id="IPR016722">
    <property type="entry name" value="DNA_pol_alpha_bsu"/>
</dbReference>
<evidence type="ECO:0000256" key="7">
    <source>
        <dbReference type="SAM" id="MobiDB-lite"/>
    </source>
</evidence>
<dbReference type="Gene3D" id="1.10.8.530">
    <property type="entry name" value="DNA polymerase alpha-primase, subunit B, N-terminal domain"/>
    <property type="match status" value="1"/>
</dbReference>
<evidence type="ECO:0000256" key="3">
    <source>
        <dbReference type="ARBA" id="ARBA00018596"/>
    </source>
</evidence>
<evidence type="ECO:0000259" key="8">
    <source>
        <dbReference type="Pfam" id="PF04042"/>
    </source>
</evidence>
<dbReference type="InterPro" id="IPR007185">
    <property type="entry name" value="DNA_pol_a/d/e_bsu"/>
</dbReference>
<evidence type="ECO:0000256" key="4">
    <source>
        <dbReference type="ARBA" id="ARBA00022705"/>
    </source>
</evidence>
<dbReference type="GO" id="GO:0003677">
    <property type="term" value="F:DNA binding"/>
    <property type="evidence" value="ECO:0007669"/>
    <property type="project" value="InterPro"/>
</dbReference>
<keyword evidence="5 6" id="KW-0539">Nucleus</keyword>
<evidence type="ECO:0000313" key="11">
    <source>
        <dbReference type="Ensembl" id="ENSOMYP00000009449.2"/>
    </source>
</evidence>
<dbReference type="GO" id="GO:0005658">
    <property type="term" value="C:alpha DNA polymerase:primase complex"/>
    <property type="evidence" value="ECO:0007669"/>
    <property type="project" value="TreeGrafter"/>
</dbReference>
<dbReference type="Pfam" id="PF08418">
    <property type="entry name" value="Pol_alpha_B_N"/>
    <property type="match status" value="1"/>
</dbReference>
<feature type="domain" description="DNA polymerase alpha subunit B OB" evidence="10">
    <location>
        <begin position="221"/>
        <end position="325"/>
    </location>
</feature>
<organism evidence="11 12">
    <name type="scientific">Oncorhynchus mykiss</name>
    <name type="common">Rainbow trout</name>
    <name type="synonym">Salmo gairdneri</name>
    <dbReference type="NCBI Taxonomy" id="8022"/>
    <lineage>
        <taxon>Eukaryota</taxon>
        <taxon>Metazoa</taxon>
        <taxon>Chordata</taxon>
        <taxon>Craniata</taxon>
        <taxon>Vertebrata</taxon>
        <taxon>Euteleostomi</taxon>
        <taxon>Actinopterygii</taxon>
        <taxon>Neopterygii</taxon>
        <taxon>Teleostei</taxon>
        <taxon>Protacanthopterygii</taxon>
        <taxon>Salmoniformes</taxon>
        <taxon>Salmonidae</taxon>
        <taxon>Salmoninae</taxon>
        <taxon>Oncorhynchus</taxon>
    </lineage>
</organism>
<comment type="subcellular location">
    <subcellularLocation>
        <location evidence="1 6">Nucleus</location>
    </subcellularLocation>
</comment>
<comment type="similarity">
    <text evidence="2 6">Belongs to the DNA polymerase alpha subunit B family.</text>
</comment>
<dbReference type="InterPro" id="IPR043034">
    <property type="entry name" value="DNA_pol_alpha_B_N_sf"/>
</dbReference>
<proteinExistence type="inferred from homology"/>
<evidence type="ECO:0000256" key="5">
    <source>
        <dbReference type="ARBA" id="ARBA00023242"/>
    </source>
</evidence>
<accession>A0A8C7NLV4</accession>
<reference evidence="11" key="2">
    <citation type="submission" date="2025-08" db="UniProtKB">
        <authorList>
            <consortium name="Ensembl"/>
        </authorList>
    </citation>
    <scope>IDENTIFICATION</scope>
</reference>
<dbReference type="PANTHER" id="PTHR23061:SF12">
    <property type="entry name" value="DNA POLYMERASE ALPHA SUBUNIT B"/>
    <property type="match status" value="1"/>
</dbReference>
<dbReference type="Pfam" id="PF04042">
    <property type="entry name" value="DNA_pol_E_B"/>
    <property type="match status" value="1"/>
</dbReference>
<protein>
    <recommendedName>
        <fullName evidence="3 6">DNA polymerase alpha subunit B</fullName>
    </recommendedName>
</protein>
<dbReference type="GeneTree" id="ENSGT00390000016784"/>
<reference evidence="11" key="3">
    <citation type="submission" date="2025-09" db="UniProtKB">
        <authorList>
            <consortium name="Ensembl"/>
        </authorList>
    </citation>
    <scope>IDENTIFICATION</scope>
</reference>
<comment type="function">
    <text evidence="6">Accessory subunit of the DNA polymerase alpha complex (also known as the alpha DNA polymerase-primase complex) which plays an essential role in the initiation of DNA synthesis.</text>
</comment>
<gene>
    <name evidence="11" type="primary">pola2</name>
</gene>
<reference evidence="11" key="1">
    <citation type="submission" date="2020-07" db="EMBL/GenBank/DDBJ databases">
        <title>A long reads based de novo assembly of the rainbow trout Arlee double haploid line genome.</title>
        <authorList>
            <person name="Gao G."/>
            <person name="Palti Y."/>
        </authorList>
    </citation>
    <scope>NUCLEOTIDE SEQUENCE [LARGE SCALE GENOMIC DNA]</scope>
</reference>
<sequence>MALVNADRIKSELNTFDIVCGDDILDKMLEQCLCNRLQGDEIVLEWVAFSTTKGGLKLSLNTLEQFEHEVLNKKYKAKPAIAKREESHNRTRDINSLHDLIKAEEEEESLLDSYSTPAKGSQKRALTTPEHPQSKRSAALIASPGLLLCSASFSPSVTPSQKYSQRGGRGEVVSTFGAVQGTRWAGRKGQTNRVQLELLEGSEDSLINNYKYMFQRLRDVRNVLTEKIEELGEELRTNFNIEEFSPVSLPAQDSVTVLGQVCCDSNGKLNSQSVLLEAGPDQGGRQVPVDLSELRDYSLFPGQVVVMEGMNTSGRKFVASKLFEGVPLPFYSTPIKQEMDMDIPDEQLLVMVACGPYTPSDGLTFDPLVDLINVIARDRPDVCILLGPFVDSKHEQIEYVDLHFLSEKSLVTETFDAIFSRCVGSIVEGTKGVGCRLVFVPSQRDVHHHFIYPQPPFILPDLSKDDAKRMTLVPDPCTLLIDGVTFGLTSTDILFHMGAEEISCASGSDRFSRILKHMLTQRNYYPLYPPVEEVNMDYEKFQGYGQMPLSPDVLIVPSELRFFIKDVIGCVCVNPGRLTKGQVGGTYGRLLIQRSAPSIDGKRVSPCVAGQVVKI</sequence>
<dbReference type="InterPro" id="IPR054300">
    <property type="entry name" value="OB_DPOA2"/>
</dbReference>
<dbReference type="Proteomes" id="UP000694395">
    <property type="component" value="Chromosome 14"/>
</dbReference>
<keyword evidence="12" id="KW-1185">Reference proteome</keyword>
<evidence type="ECO:0000256" key="6">
    <source>
        <dbReference type="PIRNR" id="PIRNR018300"/>
    </source>
</evidence>
<evidence type="ECO:0000313" key="12">
    <source>
        <dbReference type="Proteomes" id="UP000694395"/>
    </source>
</evidence>
<evidence type="ECO:0000259" key="10">
    <source>
        <dbReference type="Pfam" id="PF22062"/>
    </source>
</evidence>
<feature type="region of interest" description="Disordered" evidence="7">
    <location>
        <begin position="111"/>
        <end position="137"/>
    </location>
</feature>
<dbReference type="FunFam" id="3.60.21.60:FF:000003">
    <property type="entry name" value="DNA polymerase alpha subunit B"/>
    <property type="match status" value="1"/>
</dbReference>
<dbReference type="PANTHER" id="PTHR23061">
    <property type="entry name" value="DNA POLYMERASE 2 ALPHA 70 KDA SUBUNIT"/>
    <property type="match status" value="1"/>
</dbReference>
<dbReference type="Ensembl" id="ENSOMYT00000010470.2">
    <property type="protein sequence ID" value="ENSOMYP00000009449.2"/>
    <property type="gene ID" value="ENSOMYG00000004397.2"/>
</dbReference>
<dbReference type="Gene3D" id="3.60.21.60">
    <property type="match status" value="2"/>
</dbReference>
<keyword evidence="4 6" id="KW-0235">DNA replication</keyword>
<evidence type="ECO:0000256" key="2">
    <source>
        <dbReference type="ARBA" id="ARBA00007299"/>
    </source>
</evidence>
<dbReference type="GO" id="GO:0006270">
    <property type="term" value="P:DNA replication initiation"/>
    <property type="evidence" value="ECO:0007669"/>
    <property type="project" value="TreeGrafter"/>
</dbReference>
<evidence type="ECO:0000256" key="1">
    <source>
        <dbReference type="ARBA" id="ARBA00004123"/>
    </source>
</evidence>
<dbReference type="PIRSF" id="PIRSF018300">
    <property type="entry name" value="DNA_pol_alph_2"/>
    <property type="match status" value="1"/>
</dbReference>
<evidence type="ECO:0000259" key="9">
    <source>
        <dbReference type="Pfam" id="PF08418"/>
    </source>
</evidence>
<name>A0A8C7NLV4_ONCMY</name>
<feature type="domain" description="DNA polymerase alpha/delta/epsilon subunit B" evidence="8">
    <location>
        <begin position="350"/>
        <end position="565"/>
    </location>
</feature>
<feature type="domain" description="DNA polymerase alpha subunit B N-terminal" evidence="9">
    <location>
        <begin position="8"/>
        <end position="73"/>
    </location>
</feature>
<dbReference type="InterPro" id="IPR013627">
    <property type="entry name" value="Pol_alpha_B_N"/>
</dbReference>